<name>A0ABP0T8T0_9BRYO</name>
<evidence type="ECO:0000313" key="3">
    <source>
        <dbReference type="Proteomes" id="UP001497512"/>
    </source>
</evidence>
<protein>
    <recommendedName>
        <fullName evidence="1">NAD(P)-binding domain-containing protein</fullName>
    </recommendedName>
</protein>
<dbReference type="InterPro" id="IPR016040">
    <property type="entry name" value="NAD(P)-bd_dom"/>
</dbReference>
<gene>
    <name evidence="2" type="ORF">CSSPTR1EN2_LOCUS499</name>
</gene>
<reference evidence="2 3" key="1">
    <citation type="submission" date="2024-02" db="EMBL/GenBank/DDBJ databases">
        <authorList>
            <consortium name="ELIXIR-Norway"/>
            <consortium name="Elixir Norway"/>
        </authorList>
    </citation>
    <scope>NUCLEOTIDE SEQUENCE [LARGE SCALE GENOMIC DNA]</scope>
</reference>
<sequence length="260" mass="28396">MGQRLKVLVVGCSSGVGFQVTKTLLTEGDRFQVFALVRNQERAAKALAYGVSRVTFIHGDITKPETLWPACHGMDAVVCAAGARAGWRLPCWNLDTPKCVDFQGVKDLSEAAALAGVPKFVLVSSVAVTRTCDKISLLLNTLFGRVLHWKFLGEEAVRQAYRHEDLAYYIVRPGGLNNNLGGMQGLTIEQGDQGNGRVSRIDVASVVVACVEGHSTPNVSFEVYNNKNKYAPEEDLKKLYSLEPDEPREDDAQVTGMLLP</sequence>
<dbReference type="PANTHER" id="PTHR15020">
    <property type="entry name" value="FLAVIN REDUCTASE-RELATED"/>
    <property type="match status" value="1"/>
</dbReference>
<dbReference type="CDD" id="cd05243">
    <property type="entry name" value="SDR_a5"/>
    <property type="match status" value="1"/>
</dbReference>
<dbReference type="Proteomes" id="UP001497512">
    <property type="component" value="Chromosome 1"/>
</dbReference>
<proteinExistence type="predicted"/>
<dbReference type="InterPro" id="IPR036291">
    <property type="entry name" value="NAD(P)-bd_dom_sf"/>
</dbReference>
<dbReference type="EMBL" id="OZ019893">
    <property type="protein sequence ID" value="CAK9189875.1"/>
    <property type="molecule type" value="Genomic_DNA"/>
</dbReference>
<organism evidence="2 3">
    <name type="scientific">Sphagnum troendelagicum</name>
    <dbReference type="NCBI Taxonomy" id="128251"/>
    <lineage>
        <taxon>Eukaryota</taxon>
        <taxon>Viridiplantae</taxon>
        <taxon>Streptophyta</taxon>
        <taxon>Embryophyta</taxon>
        <taxon>Bryophyta</taxon>
        <taxon>Sphagnophytina</taxon>
        <taxon>Sphagnopsida</taxon>
        <taxon>Sphagnales</taxon>
        <taxon>Sphagnaceae</taxon>
        <taxon>Sphagnum</taxon>
    </lineage>
</organism>
<evidence type="ECO:0000313" key="2">
    <source>
        <dbReference type="EMBL" id="CAK9189875.1"/>
    </source>
</evidence>
<keyword evidence="3" id="KW-1185">Reference proteome</keyword>
<dbReference type="Pfam" id="PF13460">
    <property type="entry name" value="NAD_binding_10"/>
    <property type="match status" value="1"/>
</dbReference>
<dbReference type="Gene3D" id="3.40.50.720">
    <property type="entry name" value="NAD(P)-binding Rossmann-like Domain"/>
    <property type="match status" value="1"/>
</dbReference>
<accession>A0ABP0T8T0</accession>
<feature type="domain" description="NAD(P)-binding" evidence="1">
    <location>
        <begin position="11"/>
        <end position="212"/>
    </location>
</feature>
<evidence type="ECO:0000259" key="1">
    <source>
        <dbReference type="Pfam" id="PF13460"/>
    </source>
</evidence>
<dbReference type="PANTHER" id="PTHR15020:SF43">
    <property type="entry name" value="NAD(P)-BINDING DOMAIN-CONTAINING PROTEIN"/>
    <property type="match status" value="1"/>
</dbReference>
<dbReference type="SUPFAM" id="SSF51735">
    <property type="entry name" value="NAD(P)-binding Rossmann-fold domains"/>
    <property type="match status" value="1"/>
</dbReference>